<evidence type="ECO:0000256" key="4">
    <source>
        <dbReference type="ARBA" id="ARBA00023004"/>
    </source>
</evidence>
<dbReference type="AlphaFoldDB" id="A0A545TRM7"/>
<feature type="binding site" evidence="6">
    <location>
        <position position="118"/>
    </location>
    <ligand>
        <name>Fe cation</name>
        <dbReference type="ChEBI" id="CHEBI:24875"/>
        <note>catalytic</note>
    </ligand>
</feature>
<evidence type="ECO:0000313" key="9">
    <source>
        <dbReference type="Proteomes" id="UP000315252"/>
    </source>
</evidence>
<dbReference type="InterPro" id="IPR037151">
    <property type="entry name" value="AlkB-like_sf"/>
</dbReference>
<keyword evidence="2 8" id="KW-0223">Dioxygenase</keyword>
<dbReference type="InterPro" id="IPR027450">
    <property type="entry name" value="AlkB-like"/>
</dbReference>
<dbReference type="GO" id="GO:0005737">
    <property type="term" value="C:cytoplasm"/>
    <property type="evidence" value="ECO:0007669"/>
    <property type="project" value="TreeGrafter"/>
</dbReference>
<sequence>METPRGFRIIPEYLSPAAQAALVETLRGIVAQAPFFRPVMPGNGRPFSVEMTNAGPLGWVSDRAGYRYQPMHPVTGEAWPAIPDSILDAWGDLTGYPSPPECCLINLYRGEKAKMGLHRDADEEDFDAPVLSFSLGDTATFRLGGATRRGPTKAVTLHSGTALILGGDSRMAYHGISKVMPGTSRLLTGGGRLNLTLRRVTKPVPGIESPRKAVP</sequence>
<feature type="binding site" evidence="5">
    <location>
        <begin position="66"/>
        <end position="68"/>
    </location>
    <ligand>
        <name>substrate</name>
    </ligand>
</feature>
<name>A0A545TRM7_9PROT</name>
<dbReference type="InterPro" id="IPR004574">
    <property type="entry name" value="Alkb"/>
</dbReference>
<feature type="binding site" evidence="6">
    <location>
        <position position="120"/>
    </location>
    <ligand>
        <name>Fe cation</name>
        <dbReference type="ChEBI" id="CHEBI:24875"/>
        <note>catalytic</note>
    </ligand>
</feature>
<dbReference type="PANTHER" id="PTHR16557:SF2">
    <property type="entry name" value="NUCLEIC ACID DIOXYGENASE ALKBH1"/>
    <property type="match status" value="1"/>
</dbReference>
<comment type="cofactor">
    <cofactor evidence="6">
        <name>Fe(2+)</name>
        <dbReference type="ChEBI" id="CHEBI:29033"/>
    </cofactor>
    <text evidence="6">Binds 1 Fe(2+) ion per subunit.</text>
</comment>
<dbReference type="EMBL" id="VHSH01000004">
    <property type="protein sequence ID" value="TQV79873.1"/>
    <property type="molecule type" value="Genomic_DNA"/>
</dbReference>
<evidence type="ECO:0000259" key="7">
    <source>
        <dbReference type="PROSITE" id="PS51471"/>
    </source>
</evidence>
<feature type="binding site" evidence="5">
    <location>
        <position position="122"/>
    </location>
    <ligand>
        <name>substrate</name>
    </ligand>
</feature>
<evidence type="ECO:0000256" key="3">
    <source>
        <dbReference type="ARBA" id="ARBA00023002"/>
    </source>
</evidence>
<evidence type="ECO:0000256" key="2">
    <source>
        <dbReference type="ARBA" id="ARBA00022964"/>
    </source>
</evidence>
<evidence type="ECO:0000256" key="5">
    <source>
        <dbReference type="PIRSR" id="PIRSR604574-1"/>
    </source>
</evidence>
<feature type="binding site" evidence="5">
    <location>
        <begin position="106"/>
        <end position="108"/>
    </location>
    <ligand>
        <name>2-oxoglutarate</name>
        <dbReference type="ChEBI" id="CHEBI:16810"/>
    </ligand>
</feature>
<keyword evidence="4 6" id="KW-0408">Iron</keyword>
<accession>A0A545TRM7</accession>
<reference evidence="8 9" key="1">
    <citation type="submission" date="2019-06" db="EMBL/GenBank/DDBJ databases">
        <title>Whole genome sequence for Rhodospirillaceae sp. R148.</title>
        <authorList>
            <person name="Wang G."/>
        </authorList>
    </citation>
    <scope>NUCLEOTIDE SEQUENCE [LARGE SCALE GENOMIC DNA]</scope>
    <source>
        <strain evidence="8 9">R148</strain>
    </source>
</reference>
<dbReference type="RefSeq" id="WP_142897053.1">
    <property type="nucleotide sequence ID" value="NZ_ML660055.1"/>
</dbReference>
<protein>
    <submittedName>
        <fullName evidence="8">Alpha-ketoglutarate-dependent dioxygenase AlkB</fullName>
    </submittedName>
</protein>
<organism evidence="8 9">
    <name type="scientific">Denitrobaculum tricleocarpae</name>
    <dbReference type="NCBI Taxonomy" id="2591009"/>
    <lineage>
        <taxon>Bacteria</taxon>
        <taxon>Pseudomonadati</taxon>
        <taxon>Pseudomonadota</taxon>
        <taxon>Alphaproteobacteria</taxon>
        <taxon>Rhodospirillales</taxon>
        <taxon>Rhodospirillaceae</taxon>
        <taxon>Denitrobaculum</taxon>
    </lineage>
</organism>
<proteinExistence type="predicted"/>
<feature type="domain" description="Fe2OG dioxygenase" evidence="7">
    <location>
        <begin position="99"/>
        <end position="201"/>
    </location>
</feature>
<keyword evidence="1 6" id="KW-0479">Metal-binding</keyword>
<feature type="binding site" evidence="6">
    <location>
        <position position="174"/>
    </location>
    <ligand>
        <name>Fe cation</name>
        <dbReference type="ChEBI" id="CHEBI:24875"/>
        <note>catalytic</note>
    </ligand>
</feature>
<keyword evidence="9" id="KW-1185">Reference proteome</keyword>
<dbReference type="InterPro" id="IPR005123">
    <property type="entry name" value="Oxoglu/Fe-dep_dioxygenase_dom"/>
</dbReference>
<feature type="binding site" evidence="5">
    <location>
        <begin position="192"/>
        <end position="198"/>
    </location>
    <ligand>
        <name>2-oxoglutarate</name>
        <dbReference type="ChEBI" id="CHEBI:16810"/>
    </ligand>
</feature>
<keyword evidence="3" id="KW-0560">Oxidoreductase</keyword>
<dbReference type="PANTHER" id="PTHR16557">
    <property type="entry name" value="ALKYLATED DNA REPAIR PROTEIN ALKB-RELATED"/>
    <property type="match status" value="1"/>
</dbReference>
<dbReference type="SUPFAM" id="SSF51197">
    <property type="entry name" value="Clavaminate synthase-like"/>
    <property type="match status" value="1"/>
</dbReference>
<dbReference type="GO" id="GO:0035516">
    <property type="term" value="F:broad specificity oxidative DNA demethylase activity"/>
    <property type="evidence" value="ECO:0007669"/>
    <property type="project" value="TreeGrafter"/>
</dbReference>
<evidence type="ECO:0000313" key="8">
    <source>
        <dbReference type="EMBL" id="TQV79873.1"/>
    </source>
</evidence>
<dbReference type="GO" id="GO:0035513">
    <property type="term" value="P:oxidative RNA demethylation"/>
    <property type="evidence" value="ECO:0007669"/>
    <property type="project" value="TreeGrafter"/>
</dbReference>
<comment type="caution">
    <text evidence="8">The sequence shown here is derived from an EMBL/GenBank/DDBJ whole genome shotgun (WGS) entry which is preliminary data.</text>
</comment>
<evidence type="ECO:0000256" key="1">
    <source>
        <dbReference type="ARBA" id="ARBA00022723"/>
    </source>
</evidence>
<feature type="binding site" evidence="5">
    <location>
        <position position="59"/>
    </location>
    <ligand>
        <name>substrate</name>
    </ligand>
</feature>
<dbReference type="Proteomes" id="UP000315252">
    <property type="component" value="Unassembled WGS sequence"/>
</dbReference>
<dbReference type="GO" id="GO:0035515">
    <property type="term" value="F:oxidative RNA demethylase activity"/>
    <property type="evidence" value="ECO:0007669"/>
    <property type="project" value="TreeGrafter"/>
</dbReference>
<evidence type="ECO:0000256" key="6">
    <source>
        <dbReference type="PIRSR" id="PIRSR604574-2"/>
    </source>
</evidence>
<gene>
    <name evidence="8" type="ORF">FKG95_14385</name>
</gene>
<feature type="binding site" evidence="5">
    <location>
        <position position="148"/>
    </location>
    <ligand>
        <name>substrate</name>
    </ligand>
</feature>
<dbReference type="Gene3D" id="2.60.120.590">
    <property type="entry name" value="Alpha-ketoglutarate-dependent dioxygenase AlkB-like"/>
    <property type="match status" value="1"/>
</dbReference>
<dbReference type="PROSITE" id="PS51471">
    <property type="entry name" value="FE2OG_OXY"/>
    <property type="match status" value="1"/>
</dbReference>
<dbReference type="OrthoDB" id="9796932at2"/>
<dbReference type="GO" id="GO:0008198">
    <property type="term" value="F:ferrous iron binding"/>
    <property type="evidence" value="ECO:0007669"/>
    <property type="project" value="TreeGrafter"/>
</dbReference>
<dbReference type="Pfam" id="PF13532">
    <property type="entry name" value="2OG-FeII_Oxy_2"/>
    <property type="match status" value="1"/>
</dbReference>